<keyword evidence="3" id="KW-1185">Reference proteome</keyword>
<evidence type="ECO:0000313" key="2">
    <source>
        <dbReference type="EMBL" id="MBT2163353.1"/>
    </source>
</evidence>
<evidence type="ECO:0000313" key="3">
    <source>
        <dbReference type="Proteomes" id="UP000740413"/>
    </source>
</evidence>
<protein>
    <recommendedName>
        <fullName evidence="1">Type ISP restriction-modification enzyme LLaBIII C-terminal specificity domain-containing protein</fullName>
    </recommendedName>
</protein>
<comment type="caution">
    <text evidence="2">The sequence shown here is derived from an EMBL/GenBank/DDBJ whole genome shotgun (WGS) entry which is preliminary data.</text>
</comment>
<reference evidence="3" key="1">
    <citation type="submission" date="2023-07" db="EMBL/GenBank/DDBJ databases">
        <title>Zobellia barbeyronii sp. nov., a new marine flavobacterium, isolated from green and red algae.</title>
        <authorList>
            <person name="Nedashkovskaya O.I."/>
            <person name="Otstavnykh N."/>
            <person name="Zhukova N."/>
            <person name="Guzev K."/>
            <person name="Chausova V."/>
            <person name="Tekutyeva L."/>
            <person name="Mikhailov V."/>
            <person name="Isaeva M."/>
        </authorList>
    </citation>
    <scope>NUCLEOTIDE SEQUENCE [LARGE SCALE GENOMIC DNA]</scope>
    <source>
        <strain evidence="3">KMM 6746</strain>
    </source>
</reference>
<gene>
    <name evidence="2" type="ORF">HW347_18930</name>
</gene>
<dbReference type="RefSeq" id="WP_214613310.1">
    <property type="nucleotide sequence ID" value="NZ_JACATN010000007.1"/>
</dbReference>
<evidence type="ECO:0000259" key="1">
    <source>
        <dbReference type="Pfam" id="PF18135"/>
    </source>
</evidence>
<feature type="domain" description="Type ISP restriction-modification enzyme LLaBIII C-terminal specificity" evidence="1">
    <location>
        <begin position="25"/>
        <end position="155"/>
    </location>
</feature>
<dbReference type="EMBL" id="JACATN010000007">
    <property type="protein sequence ID" value="MBT2163353.1"/>
    <property type="molecule type" value="Genomic_DNA"/>
</dbReference>
<dbReference type="Pfam" id="PF18135">
    <property type="entry name" value="Type_ISP_C"/>
    <property type="match status" value="1"/>
</dbReference>
<accession>A0ABS5WIX2</accession>
<dbReference type="Proteomes" id="UP000740413">
    <property type="component" value="Unassembled WGS sequence"/>
</dbReference>
<proteinExistence type="predicted"/>
<sequence>MDSKNKIQSTKIEVSFSIPKEMAYLYWEIGKPKPKQQNKSIVQNTLERSFDLDPKIAKTIEVKLKLNFMIELKETGNVCMANSPEVRDEYKNNFYTNDILHYIYAILYSPGYHEKNNKFAKNLLFQIPYPSNPNCFWKLVSLGTQLKMFHLLRLTTLKNYTQETDEILKNIAEIE</sequence>
<dbReference type="InterPro" id="IPR041635">
    <property type="entry name" value="Type_ISP_LLaBIII_C"/>
</dbReference>
<name>A0ABS5WIX2_9FLAO</name>
<organism evidence="2 3">
    <name type="scientific">Zobellia barbeyronii</name>
    <dbReference type="NCBI Taxonomy" id="2748009"/>
    <lineage>
        <taxon>Bacteria</taxon>
        <taxon>Pseudomonadati</taxon>
        <taxon>Bacteroidota</taxon>
        <taxon>Flavobacteriia</taxon>
        <taxon>Flavobacteriales</taxon>
        <taxon>Flavobacteriaceae</taxon>
        <taxon>Zobellia</taxon>
    </lineage>
</organism>